<protein>
    <recommendedName>
        <fullName evidence="3">Ig-like domain-containing protein</fullName>
    </recommendedName>
</protein>
<evidence type="ECO:0000313" key="5">
    <source>
        <dbReference type="Proteomes" id="UP000261540"/>
    </source>
</evidence>
<dbReference type="SMART" id="SM00406">
    <property type="entry name" value="IGv"/>
    <property type="match status" value="1"/>
</dbReference>
<sequence>MQSTFFFAITLDIHFSKRKNQLTLCKIHNPKMQSFELIFLAGLTFLPDKSSEYLVSATVIHQTRDAVVEAGGDVYFECEQDGNDQQMYWYKKLQKQGLELLFFSQMENMDMDNILGDSRFTPNRKDRKHFPLNVTRLQASDSAVYFCASSLHSFRGLFPVTHNVLSCR</sequence>
<dbReference type="GO" id="GO:0005886">
    <property type="term" value="C:plasma membrane"/>
    <property type="evidence" value="ECO:0007669"/>
    <property type="project" value="TreeGrafter"/>
</dbReference>
<dbReference type="InterPro" id="IPR013106">
    <property type="entry name" value="Ig_V-set"/>
</dbReference>
<dbReference type="AlphaFoldDB" id="A0A3B3S9W7"/>
<proteinExistence type="predicted"/>
<reference evidence="4" key="2">
    <citation type="submission" date="2025-09" db="UniProtKB">
        <authorList>
            <consortium name="Ensembl"/>
        </authorList>
    </citation>
    <scope>IDENTIFICATION</scope>
</reference>
<dbReference type="GeneTree" id="ENSGT00940000178888"/>
<dbReference type="InterPro" id="IPR036179">
    <property type="entry name" value="Ig-like_dom_sf"/>
</dbReference>
<dbReference type="Pfam" id="PF07686">
    <property type="entry name" value="V-set"/>
    <property type="match status" value="1"/>
</dbReference>
<evidence type="ECO:0000313" key="4">
    <source>
        <dbReference type="Ensembl" id="ENSPKIP00000027020.1"/>
    </source>
</evidence>
<dbReference type="PANTHER" id="PTHR23268">
    <property type="entry name" value="T-CELL RECEPTOR BETA CHAIN"/>
    <property type="match status" value="1"/>
</dbReference>
<dbReference type="Ensembl" id="ENSPKIT00000007783.1">
    <property type="protein sequence ID" value="ENSPKIP00000027020.1"/>
    <property type="gene ID" value="ENSPKIG00000009258.1"/>
</dbReference>
<dbReference type="GO" id="GO:0007166">
    <property type="term" value="P:cell surface receptor signaling pathway"/>
    <property type="evidence" value="ECO:0007669"/>
    <property type="project" value="TreeGrafter"/>
</dbReference>
<organism evidence="4 5">
    <name type="scientific">Paramormyrops kingsleyae</name>
    <dbReference type="NCBI Taxonomy" id="1676925"/>
    <lineage>
        <taxon>Eukaryota</taxon>
        <taxon>Metazoa</taxon>
        <taxon>Chordata</taxon>
        <taxon>Craniata</taxon>
        <taxon>Vertebrata</taxon>
        <taxon>Euteleostomi</taxon>
        <taxon>Actinopterygii</taxon>
        <taxon>Neopterygii</taxon>
        <taxon>Teleostei</taxon>
        <taxon>Osteoglossocephala</taxon>
        <taxon>Osteoglossomorpha</taxon>
        <taxon>Osteoglossiformes</taxon>
        <taxon>Mormyridae</taxon>
        <taxon>Paramormyrops</taxon>
    </lineage>
</organism>
<keyword evidence="2" id="KW-0391">Immunity</keyword>
<dbReference type="InterPro" id="IPR013783">
    <property type="entry name" value="Ig-like_fold"/>
</dbReference>
<evidence type="ECO:0000256" key="2">
    <source>
        <dbReference type="ARBA" id="ARBA00022859"/>
    </source>
</evidence>
<accession>A0A3B3S9W7</accession>
<dbReference type="Proteomes" id="UP000261540">
    <property type="component" value="Unplaced"/>
</dbReference>
<dbReference type="SMART" id="SM00409">
    <property type="entry name" value="IG"/>
    <property type="match status" value="1"/>
</dbReference>
<dbReference type="SUPFAM" id="SSF48726">
    <property type="entry name" value="Immunoglobulin"/>
    <property type="match status" value="1"/>
</dbReference>
<dbReference type="InterPro" id="IPR007110">
    <property type="entry name" value="Ig-like_dom"/>
</dbReference>
<keyword evidence="1" id="KW-0732">Signal</keyword>
<evidence type="ECO:0000256" key="1">
    <source>
        <dbReference type="ARBA" id="ARBA00022729"/>
    </source>
</evidence>
<evidence type="ECO:0000259" key="3">
    <source>
        <dbReference type="PROSITE" id="PS50835"/>
    </source>
</evidence>
<reference evidence="4" key="1">
    <citation type="submission" date="2025-08" db="UniProtKB">
        <authorList>
            <consortium name="Ensembl"/>
        </authorList>
    </citation>
    <scope>IDENTIFICATION</scope>
</reference>
<dbReference type="InterPro" id="IPR050413">
    <property type="entry name" value="TCR_beta_variable"/>
</dbReference>
<dbReference type="InterPro" id="IPR003599">
    <property type="entry name" value="Ig_sub"/>
</dbReference>
<keyword evidence="5" id="KW-1185">Reference proteome</keyword>
<dbReference type="PROSITE" id="PS50835">
    <property type="entry name" value="IG_LIKE"/>
    <property type="match status" value="1"/>
</dbReference>
<feature type="domain" description="Ig-like" evidence="3">
    <location>
        <begin position="47"/>
        <end position="147"/>
    </location>
</feature>
<dbReference type="Gene3D" id="2.60.40.10">
    <property type="entry name" value="Immunoglobulins"/>
    <property type="match status" value="1"/>
</dbReference>
<dbReference type="GO" id="GO:0002376">
    <property type="term" value="P:immune system process"/>
    <property type="evidence" value="ECO:0007669"/>
    <property type="project" value="UniProtKB-KW"/>
</dbReference>
<name>A0A3B3S9W7_9TELE</name>